<gene>
    <name evidence="1" type="ORF">BSZ36_09635</name>
</gene>
<reference evidence="1 2" key="1">
    <citation type="submission" date="2016-11" db="EMBL/GenBank/DDBJ databases">
        <title>Study of marine rhodopsin-containing bacteria.</title>
        <authorList>
            <person name="Yoshizawa S."/>
            <person name="Kumagai Y."/>
            <person name="Kogure K."/>
        </authorList>
    </citation>
    <scope>NUCLEOTIDE SEQUENCE [LARGE SCALE GENOMIC DNA]</scope>
    <source>
        <strain evidence="1 2">SG-29</strain>
    </source>
</reference>
<sequence>MVYFHDFTTPVISMRVGSRTNAFAFMSTGPQSSYIDLDVKQRRLEDIFVAAFPEHAPYRNAMWYSS</sequence>
<dbReference type="EMBL" id="MQWB01000001">
    <property type="protein sequence ID" value="OZC03212.1"/>
    <property type="molecule type" value="Genomic_DNA"/>
</dbReference>
<dbReference type="AlphaFoldDB" id="A0A259TZN3"/>
<organism evidence="1 2">
    <name type="scientific">Rubricoccus marinus</name>
    <dbReference type="NCBI Taxonomy" id="716817"/>
    <lineage>
        <taxon>Bacteria</taxon>
        <taxon>Pseudomonadati</taxon>
        <taxon>Rhodothermota</taxon>
        <taxon>Rhodothermia</taxon>
        <taxon>Rhodothermales</taxon>
        <taxon>Rubricoccaceae</taxon>
        <taxon>Rubricoccus</taxon>
    </lineage>
</organism>
<name>A0A259TZN3_9BACT</name>
<evidence type="ECO:0000313" key="2">
    <source>
        <dbReference type="Proteomes" id="UP000216446"/>
    </source>
</evidence>
<protein>
    <submittedName>
        <fullName evidence="1">Uncharacterized protein</fullName>
    </submittedName>
</protein>
<dbReference type="Proteomes" id="UP000216446">
    <property type="component" value="Unassembled WGS sequence"/>
</dbReference>
<proteinExistence type="predicted"/>
<dbReference type="InParanoid" id="A0A259TZN3"/>
<evidence type="ECO:0000313" key="1">
    <source>
        <dbReference type="EMBL" id="OZC03212.1"/>
    </source>
</evidence>
<accession>A0A259TZN3</accession>
<comment type="caution">
    <text evidence="1">The sequence shown here is derived from an EMBL/GenBank/DDBJ whole genome shotgun (WGS) entry which is preliminary data.</text>
</comment>
<keyword evidence="2" id="KW-1185">Reference proteome</keyword>